<keyword evidence="3" id="KW-0732">Signal</keyword>
<organism evidence="8 9">
    <name type="scientific">Ceratodon purpureus</name>
    <name type="common">Fire moss</name>
    <name type="synonym">Dicranum purpureum</name>
    <dbReference type="NCBI Taxonomy" id="3225"/>
    <lineage>
        <taxon>Eukaryota</taxon>
        <taxon>Viridiplantae</taxon>
        <taxon>Streptophyta</taxon>
        <taxon>Embryophyta</taxon>
        <taxon>Bryophyta</taxon>
        <taxon>Bryophytina</taxon>
        <taxon>Bryopsida</taxon>
        <taxon>Dicranidae</taxon>
        <taxon>Pseudoditrichales</taxon>
        <taxon>Ditrichaceae</taxon>
        <taxon>Ceratodon</taxon>
    </lineage>
</organism>
<dbReference type="SUPFAM" id="SSF52058">
    <property type="entry name" value="L domain-like"/>
    <property type="match status" value="1"/>
</dbReference>
<evidence type="ECO:0000313" key="9">
    <source>
        <dbReference type="Proteomes" id="UP000822688"/>
    </source>
</evidence>
<gene>
    <name evidence="8" type="ORF">KC19_9G024100</name>
</gene>
<keyword evidence="6" id="KW-0325">Glycoprotein</keyword>
<keyword evidence="4 7" id="KW-1133">Transmembrane helix</keyword>
<dbReference type="AlphaFoldDB" id="A0A8T0GPR6"/>
<evidence type="ECO:0000256" key="5">
    <source>
        <dbReference type="ARBA" id="ARBA00023136"/>
    </source>
</evidence>
<dbReference type="EMBL" id="CM026430">
    <property type="protein sequence ID" value="KAG0560913.1"/>
    <property type="molecule type" value="Genomic_DNA"/>
</dbReference>
<reference evidence="8" key="1">
    <citation type="submission" date="2020-06" db="EMBL/GenBank/DDBJ databases">
        <title>WGS assembly of Ceratodon purpureus strain R40.</title>
        <authorList>
            <person name="Carey S.B."/>
            <person name="Jenkins J."/>
            <person name="Shu S."/>
            <person name="Lovell J.T."/>
            <person name="Sreedasyam A."/>
            <person name="Maumus F."/>
            <person name="Tiley G.P."/>
            <person name="Fernandez-Pozo N."/>
            <person name="Barry K."/>
            <person name="Chen C."/>
            <person name="Wang M."/>
            <person name="Lipzen A."/>
            <person name="Daum C."/>
            <person name="Saski C.A."/>
            <person name="Payton A.C."/>
            <person name="Mcbreen J.C."/>
            <person name="Conrad R.E."/>
            <person name="Kollar L.M."/>
            <person name="Olsson S."/>
            <person name="Huttunen S."/>
            <person name="Landis J.B."/>
            <person name="Wickett N.J."/>
            <person name="Johnson M.G."/>
            <person name="Rensing S.A."/>
            <person name="Grimwood J."/>
            <person name="Schmutz J."/>
            <person name="Mcdaniel S.F."/>
        </authorList>
    </citation>
    <scope>NUCLEOTIDE SEQUENCE</scope>
    <source>
        <strain evidence="8">R40</strain>
    </source>
</reference>
<dbReference type="InterPro" id="IPR032675">
    <property type="entry name" value="LRR_dom_sf"/>
</dbReference>
<dbReference type="PANTHER" id="PTHR48063">
    <property type="entry name" value="LRR RECEPTOR-LIKE KINASE"/>
    <property type="match status" value="1"/>
</dbReference>
<evidence type="ECO:0000256" key="7">
    <source>
        <dbReference type="SAM" id="Phobius"/>
    </source>
</evidence>
<keyword evidence="5 7" id="KW-0472">Membrane</keyword>
<sequence>MINLSNDIEDEQPINLLLTPKSQDISQVYNYILLGTTYMDMSSNALGGEIPTGITDLVGMKYLILSDNKLEGGISPAFQYLEQLETFDLSQNNLIGAIPTSLPFALSTFNVSYNNLNSVIPTRNQFNTFGMSSYIPGNPGLCGDVIKRPCVVDNDVPPVDDSYTPDEYQIFDYGSLPGFAIGLVSGFFVVVVISLTWAPAFDFMFEGEVRRREEEKRYIASMLRPQQYGLFKYPLRLVLSWAARVKIV</sequence>
<feature type="transmembrane region" description="Helical" evidence="7">
    <location>
        <begin position="179"/>
        <end position="201"/>
    </location>
</feature>
<dbReference type="Pfam" id="PF00560">
    <property type="entry name" value="LRR_1"/>
    <property type="match status" value="2"/>
</dbReference>
<dbReference type="InterPro" id="IPR001611">
    <property type="entry name" value="Leu-rich_rpt"/>
</dbReference>
<evidence type="ECO:0000313" key="8">
    <source>
        <dbReference type="EMBL" id="KAG0560913.1"/>
    </source>
</evidence>
<keyword evidence="9" id="KW-1185">Reference proteome</keyword>
<comment type="caution">
    <text evidence="8">The sequence shown here is derived from an EMBL/GenBank/DDBJ whole genome shotgun (WGS) entry which is preliminary data.</text>
</comment>
<comment type="subcellular location">
    <subcellularLocation>
        <location evidence="1">Membrane</location>
        <topology evidence="1">Single-pass type I membrane protein</topology>
    </subcellularLocation>
</comment>
<dbReference type="InterPro" id="IPR046956">
    <property type="entry name" value="RLP23-like"/>
</dbReference>
<name>A0A8T0GPR6_CERPU</name>
<evidence type="ECO:0000256" key="2">
    <source>
        <dbReference type="ARBA" id="ARBA00022692"/>
    </source>
</evidence>
<evidence type="ECO:0000256" key="1">
    <source>
        <dbReference type="ARBA" id="ARBA00004479"/>
    </source>
</evidence>
<evidence type="ECO:0000256" key="3">
    <source>
        <dbReference type="ARBA" id="ARBA00022729"/>
    </source>
</evidence>
<keyword evidence="2 7" id="KW-0812">Transmembrane</keyword>
<accession>A0A8T0GPR6</accession>
<dbReference type="Gene3D" id="3.80.10.10">
    <property type="entry name" value="Ribonuclease Inhibitor"/>
    <property type="match status" value="1"/>
</dbReference>
<dbReference type="Proteomes" id="UP000822688">
    <property type="component" value="Chromosome 9"/>
</dbReference>
<evidence type="ECO:0000256" key="6">
    <source>
        <dbReference type="ARBA" id="ARBA00023180"/>
    </source>
</evidence>
<proteinExistence type="predicted"/>
<dbReference type="GO" id="GO:0016020">
    <property type="term" value="C:membrane"/>
    <property type="evidence" value="ECO:0007669"/>
    <property type="project" value="UniProtKB-SubCell"/>
</dbReference>
<evidence type="ECO:0000256" key="4">
    <source>
        <dbReference type="ARBA" id="ARBA00022989"/>
    </source>
</evidence>
<protein>
    <submittedName>
        <fullName evidence="8">Uncharacterized protein</fullName>
    </submittedName>
</protein>